<sequence length="304" mass="34577">MTPFFFWLIENRQLHFALCGSSARKVKRGHANLLGGRAIRYELQGLVSAELGGHFDLDRILNHGYLPSHYDKPNPRRHIQAYVSEYLKEEIAAEGLVRNLPAFAHFLDAVALTDSEIVNYANIASDCGVASNTVKEYFQILQDTLLGTMLNAYKKRPKRKVSQTAKFYFNDIGIVNLLAKRKTLTPGSELYGKALENWVFHELKCHSLYSEIFYDLSYWRLSTGAEVDFIIGDMQVAIEVKASSNIKNAHLKGLRELIKDQPQVGQRIIVCLESKERITEDNIRILPVKDFCRLLWEEGLGASL</sequence>
<accession>A0ABY5TPF5</accession>
<dbReference type="EMBL" id="CP103416">
    <property type="protein sequence ID" value="UVW35723.1"/>
    <property type="molecule type" value="Genomic_DNA"/>
</dbReference>
<keyword evidence="3" id="KW-1185">Reference proteome</keyword>
<dbReference type="PANTHER" id="PTHR43566:SF2">
    <property type="entry name" value="DUF4143 DOMAIN-CONTAINING PROTEIN"/>
    <property type="match status" value="1"/>
</dbReference>
<evidence type="ECO:0000313" key="3">
    <source>
        <dbReference type="Proteomes" id="UP001059934"/>
    </source>
</evidence>
<reference evidence="2" key="1">
    <citation type="submission" date="2022-08" db="EMBL/GenBank/DDBJ databases">
        <title>Catabolic pathway analysis in culturable SAR92 clade bacteria reveals their overlooked roles in DMSP degradation in coastal seas.</title>
        <authorList>
            <person name="He X."/>
            <person name="Zhang X."/>
            <person name="Zhang Y."/>
        </authorList>
    </citation>
    <scope>NUCLEOTIDE SEQUENCE</scope>
    <source>
        <strain evidence="2">H455</strain>
    </source>
</reference>
<feature type="domain" description="DUF4143" evidence="1">
    <location>
        <begin position="89"/>
        <end position="243"/>
    </location>
</feature>
<organism evidence="2 3">
    <name type="scientific">SAR92 clade bacterium H455</name>
    <dbReference type="NCBI Taxonomy" id="2974818"/>
    <lineage>
        <taxon>Bacteria</taxon>
        <taxon>Pseudomonadati</taxon>
        <taxon>Pseudomonadota</taxon>
        <taxon>Gammaproteobacteria</taxon>
        <taxon>Cellvibrionales</taxon>
        <taxon>Porticoccaceae</taxon>
        <taxon>SAR92 clade</taxon>
    </lineage>
</organism>
<gene>
    <name evidence="2" type="ORF">NYF23_03695</name>
</gene>
<dbReference type="InterPro" id="IPR025420">
    <property type="entry name" value="DUF4143"/>
</dbReference>
<dbReference type="Proteomes" id="UP001059934">
    <property type="component" value="Chromosome"/>
</dbReference>
<name>A0ABY5TPF5_9GAMM</name>
<proteinExistence type="predicted"/>
<dbReference type="PANTHER" id="PTHR43566">
    <property type="entry name" value="CONSERVED PROTEIN"/>
    <property type="match status" value="1"/>
</dbReference>
<evidence type="ECO:0000313" key="2">
    <source>
        <dbReference type="EMBL" id="UVW35723.1"/>
    </source>
</evidence>
<protein>
    <submittedName>
        <fullName evidence="2">DUF4143 domain-containing protein</fullName>
    </submittedName>
</protein>
<evidence type="ECO:0000259" key="1">
    <source>
        <dbReference type="Pfam" id="PF13635"/>
    </source>
</evidence>
<dbReference type="Pfam" id="PF13635">
    <property type="entry name" value="DUF4143"/>
    <property type="match status" value="1"/>
</dbReference>